<dbReference type="EMBL" id="MNCJ02000332">
    <property type="protein sequence ID" value="KAF5753590.1"/>
    <property type="molecule type" value="Genomic_DNA"/>
</dbReference>
<keyword evidence="4" id="KW-1185">Reference proteome</keyword>
<feature type="compositionally biased region" description="Low complexity" evidence="1">
    <location>
        <begin position="167"/>
        <end position="177"/>
    </location>
</feature>
<protein>
    <submittedName>
        <fullName evidence="3">No apical meristem-associated domain-containing protein</fullName>
    </submittedName>
</protein>
<feature type="compositionally biased region" description="Basic and acidic residues" evidence="1">
    <location>
        <begin position="196"/>
        <end position="216"/>
    </location>
</feature>
<proteinExistence type="predicted"/>
<evidence type="ECO:0000313" key="4">
    <source>
        <dbReference type="Proteomes" id="UP000215914"/>
    </source>
</evidence>
<evidence type="ECO:0000256" key="1">
    <source>
        <dbReference type="SAM" id="MobiDB-lite"/>
    </source>
</evidence>
<dbReference type="Gramene" id="mRNA:HanXRQr2_Chr17g0781801">
    <property type="protein sequence ID" value="mRNA:HanXRQr2_Chr17g0781801"/>
    <property type="gene ID" value="HanXRQr2_Chr17g0781801"/>
</dbReference>
<feature type="region of interest" description="Disordered" evidence="1">
    <location>
        <begin position="166"/>
        <end position="234"/>
    </location>
</feature>
<dbReference type="Pfam" id="PF14303">
    <property type="entry name" value="NAM-associated"/>
    <property type="match status" value="1"/>
</dbReference>
<feature type="domain" description="No apical meristem-associated C-terminal" evidence="2">
    <location>
        <begin position="190"/>
        <end position="292"/>
    </location>
</feature>
<comment type="caution">
    <text evidence="3">The sequence shown here is derived from an EMBL/GenBank/DDBJ whole genome shotgun (WGS) entry which is preliminary data.</text>
</comment>
<organism evidence="3 4">
    <name type="scientific">Helianthus annuus</name>
    <name type="common">Common sunflower</name>
    <dbReference type="NCBI Taxonomy" id="4232"/>
    <lineage>
        <taxon>Eukaryota</taxon>
        <taxon>Viridiplantae</taxon>
        <taxon>Streptophyta</taxon>
        <taxon>Embryophyta</taxon>
        <taxon>Tracheophyta</taxon>
        <taxon>Spermatophyta</taxon>
        <taxon>Magnoliopsida</taxon>
        <taxon>eudicotyledons</taxon>
        <taxon>Gunneridae</taxon>
        <taxon>Pentapetalae</taxon>
        <taxon>asterids</taxon>
        <taxon>campanulids</taxon>
        <taxon>Asterales</taxon>
        <taxon>Asteraceae</taxon>
        <taxon>Asteroideae</taxon>
        <taxon>Heliantheae alliance</taxon>
        <taxon>Heliantheae</taxon>
        <taxon>Helianthus</taxon>
    </lineage>
</organism>
<dbReference type="PANTHER" id="PTHR45023">
    <property type="match status" value="1"/>
</dbReference>
<reference evidence="3" key="1">
    <citation type="journal article" date="2017" name="Nature">
        <title>The sunflower genome provides insights into oil metabolism, flowering and Asterid evolution.</title>
        <authorList>
            <person name="Badouin H."/>
            <person name="Gouzy J."/>
            <person name="Grassa C.J."/>
            <person name="Murat F."/>
            <person name="Staton S.E."/>
            <person name="Cottret L."/>
            <person name="Lelandais-Briere C."/>
            <person name="Owens G.L."/>
            <person name="Carrere S."/>
            <person name="Mayjonade B."/>
            <person name="Legrand L."/>
            <person name="Gill N."/>
            <person name="Kane N.C."/>
            <person name="Bowers J.E."/>
            <person name="Hubner S."/>
            <person name="Bellec A."/>
            <person name="Berard A."/>
            <person name="Berges H."/>
            <person name="Blanchet N."/>
            <person name="Boniface M.C."/>
            <person name="Brunel D."/>
            <person name="Catrice O."/>
            <person name="Chaidir N."/>
            <person name="Claudel C."/>
            <person name="Donnadieu C."/>
            <person name="Faraut T."/>
            <person name="Fievet G."/>
            <person name="Helmstetter N."/>
            <person name="King M."/>
            <person name="Knapp S.J."/>
            <person name="Lai Z."/>
            <person name="Le Paslier M.C."/>
            <person name="Lippi Y."/>
            <person name="Lorenzon L."/>
            <person name="Mandel J.R."/>
            <person name="Marage G."/>
            <person name="Marchand G."/>
            <person name="Marquand E."/>
            <person name="Bret-Mestries E."/>
            <person name="Morien E."/>
            <person name="Nambeesan S."/>
            <person name="Nguyen T."/>
            <person name="Pegot-Espagnet P."/>
            <person name="Pouilly N."/>
            <person name="Raftis F."/>
            <person name="Sallet E."/>
            <person name="Schiex T."/>
            <person name="Thomas J."/>
            <person name="Vandecasteele C."/>
            <person name="Vares D."/>
            <person name="Vear F."/>
            <person name="Vautrin S."/>
            <person name="Crespi M."/>
            <person name="Mangin B."/>
            <person name="Burke J.M."/>
            <person name="Salse J."/>
            <person name="Munos S."/>
            <person name="Vincourt P."/>
            <person name="Rieseberg L.H."/>
            <person name="Langlade N.B."/>
        </authorList>
    </citation>
    <scope>NUCLEOTIDE SEQUENCE</scope>
    <source>
        <tissue evidence="3">Leaves</tissue>
    </source>
</reference>
<gene>
    <name evidence="3" type="ORF">HanXRQr2_Chr17g0781801</name>
</gene>
<accession>A0A9K3DEV5</accession>
<dbReference type="Proteomes" id="UP000215914">
    <property type="component" value="Unassembled WGS sequence"/>
</dbReference>
<sequence length="299" mass="33340">MGDCSESVGLYGNRSTLDRNVSYRSAKVDAHATARMLFDNLARDPEETTGDFEVCEAKNEGFEECEDLLLCGSGVEGDTVFESSSPVDKFGEDVDDETSAWIECNQSCSSWIDDVYEKPYMVARPWTKIKEEALAIAWVKSSTCPIVGNNQTDTSFWKATAKRSKTSESGSYSSGGSTARCQIDINGDPEFDDEVLPVHKSERPPGRDKAKKEAAGTRKGGGSTQTSSGPGSKMDELISEFRSFKELMAEKYSYKKNLSADYARAVDFRIMRLDLNSVPEDEREVYRRMKEEVKKKWTS</sequence>
<dbReference type="AlphaFoldDB" id="A0A9K3DEV5"/>
<dbReference type="PANTHER" id="PTHR45023:SF13">
    <property type="entry name" value="PUTATIVE-RELATED"/>
    <property type="match status" value="1"/>
</dbReference>
<evidence type="ECO:0000313" key="3">
    <source>
        <dbReference type="EMBL" id="KAF5753590.1"/>
    </source>
</evidence>
<reference evidence="3" key="2">
    <citation type="submission" date="2020-06" db="EMBL/GenBank/DDBJ databases">
        <title>Helianthus annuus Genome sequencing and assembly Release 2.</title>
        <authorList>
            <person name="Gouzy J."/>
            <person name="Langlade N."/>
            <person name="Munos S."/>
        </authorList>
    </citation>
    <scope>NUCLEOTIDE SEQUENCE</scope>
    <source>
        <tissue evidence="3">Leaves</tissue>
    </source>
</reference>
<dbReference type="InterPro" id="IPR029466">
    <property type="entry name" value="NAM-associated_C"/>
</dbReference>
<name>A0A9K3DEV5_HELAN</name>
<evidence type="ECO:0000259" key="2">
    <source>
        <dbReference type="Pfam" id="PF14303"/>
    </source>
</evidence>